<proteinExistence type="predicted"/>
<feature type="non-terminal residue" evidence="2">
    <location>
        <position position="168"/>
    </location>
</feature>
<evidence type="ECO:0000313" key="2">
    <source>
        <dbReference type="EMBL" id="KAF1986986.1"/>
    </source>
</evidence>
<evidence type="ECO:0000259" key="1">
    <source>
        <dbReference type="Pfam" id="PF26640"/>
    </source>
</evidence>
<evidence type="ECO:0000313" key="3">
    <source>
        <dbReference type="Proteomes" id="UP000800041"/>
    </source>
</evidence>
<accession>A0A6G1H191</accession>
<dbReference type="PANTHER" id="PTHR10622:SF10">
    <property type="entry name" value="HET DOMAIN-CONTAINING PROTEIN"/>
    <property type="match status" value="1"/>
</dbReference>
<dbReference type="Proteomes" id="UP000800041">
    <property type="component" value="Unassembled WGS sequence"/>
</dbReference>
<keyword evidence="3" id="KW-1185">Reference proteome</keyword>
<protein>
    <recommendedName>
        <fullName evidence="1">DUF8212 domain-containing protein</fullName>
    </recommendedName>
</protein>
<dbReference type="AlphaFoldDB" id="A0A6G1H191"/>
<dbReference type="InterPro" id="IPR058525">
    <property type="entry name" value="DUF8212"/>
</dbReference>
<dbReference type="EMBL" id="ML977154">
    <property type="protein sequence ID" value="KAF1986986.1"/>
    <property type="molecule type" value="Genomic_DNA"/>
</dbReference>
<dbReference type="Pfam" id="PF26640">
    <property type="entry name" value="DUF8212"/>
    <property type="match status" value="1"/>
</dbReference>
<dbReference type="PANTHER" id="PTHR10622">
    <property type="entry name" value="HET DOMAIN-CONTAINING PROTEIN"/>
    <property type="match status" value="1"/>
</dbReference>
<gene>
    <name evidence="2" type="ORF">K402DRAFT_297508</name>
</gene>
<feature type="domain" description="DUF8212" evidence="1">
    <location>
        <begin position="36"/>
        <end position="69"/>
    </location>
</feature>
<organism evidence="2 3">
    <name type="scientific">Aulographum hederae CBS 113979</name>
    <dbReference type="NCBI Taxonomy" id="1176131"/>
    <lineage>
        <taxon>Eukaryota</taxon>
        <taxon>Fungi</taxon>
        <taxon>Dikarya</taxon>
        <taxon>Ascomycota</taxon>
        <taxon>Pezizomycotina</taxon>
        <taxon>Dothideomycetes</taxon>
        <taxon>Pleosporomycetidae</taxon>
        <taxon>Aulographales</taxon>
        <taxon>Aulographaceae</taxon>
    </lineage>
</organism>
<reference evidence="2" key="1">
    <citation type="journal article" date="2020" name="Stud. Mycol.">
        <title>101 Dothideomycetes genomes: a test case for predicting lifestyles and emergence of pathogens.</title>
        <authorList>
            <person name="Haridas S."/>
            <person name="Albert R."/>
            <person name="Binder M."/>
            <person name="Bloem J."/>
            <person name="Labutti K."/>
            <person name="Salamov A."/>
            <person name="Andreopoulos B."/>
            <person name="Baker S."/>
            <person name="Barry K."/>
            <person name="Bills G."/>
            <person name="Bluhm B."/>
            <person name="Cannon C."/>
            <person name="Castanera R."/>
            <person name="Culley D."/>
            <person name="Daum C."/>
            <person name="Ezra D."/>
            <person name="Gonzalez J."/>
            <person name="Henrissat B."/>
            <person name="Kuo A."/>
            <person name="Liang C."/>
            <person name="Lipzen A."/>
            <person name="Lutzoni F."/>
            <person name="Magnuson J."/>
            <person name="Mondo S."/>
            <person name="Nolan M."/>
            <person name="Ohm R."/>
            <person name="Pangilinan J."/>
            <person name="Park H.-J."/>
            <person name="Ramirez L."/>
            <person name="Alfaro M."/>
            <person name="Sun H."/>
            <person name="Tritt A."/>
            <person name="Yoshinaga Y."/>
            <person name="Zwiers L.-H."/>
            <person name="Turgeon B."/>
            <person name="Goodwin S."/>
            <person name="Spatafora J."/>
            <person name="Crous P."/>
            <person name="Grigoriev I."/>
        </authorList>
    </citation>
    <scope>NUCLEOTIDE SEQUENCE</scope>
    <source>
        <strain evidence="2">CBS 113979</strain>
    </source>
</reference>
<name>A0A6G1H191_9PEZI</name>
<dbReference type="OrthoDB" id="3787959at2759"/>
<sequence>MSWMSRRVTTRAEDMAYCLMGIFNVHMPLLYGEGDHAFVRLQEEIIKRSDDHSIFAWSLPSWQPQDFPPRIYDRFHRGLLATGPACFRNSQSFRPVPVPTGQEPYALTNRGISIKLLAIQYATDVYCAQLNCACQPENGSGVPDESFYGIFLLREGEDDQFMRVQYDG</sequence>